<dbReference type="InParanoid" id="A0A2J6TQQ9"/>
<dbReference type="GeneID" id="36578878"/>
<evidence type="ECO:0000256" key="1">
    <source>
        <dbReference type="SAM" id="MobiDB-lite"/>
    </source>
</evidence>
<dbReference type="AlphaFoldDB" id="A0A2J6TQQ9"/>
<evidence type="ECO:0000313" key="3">
    <source>
        <dbReference type="EMBL" id="PMD65355.1"/>
    </source>
</evidence>
<feature type="compositionally biased region" description="Low complexity" evidence="1">
    <location>
        <begin position="161"/>
        <end position="191"/>
    </location>
</feature>
<evidence type="ECO:0000256" key="2">
    <source>
        <dbReference type="SAM" id="SignalP"/>
    </source>
</evidence>
<dbReference type="Proteomes" id="UP000235371">
    <property type="component" value="Unassembled WGS sequence"/>
</dbReference>
<accession>A0A2J6TQQ9</accession>
<evidence type="ECO:0000313" key="4">
    <source>
        <dbReference type="Proteomes" id="UP000235371"/>
    </source>
</evidence>
<evidence type="ECO:0008006" key="5">
    <source>
        <dbReference type="Google" id="ProtNLM"/>
    </source>
</evidence>
<sequence length="215" mass="20955">MLSATVSLFGLALASLSFAQTTTRSLFIPGADSQSLIGSIIGSDLAAITYALQCVDPDQCGIGGGITLTEGPSTAAYTMAEGAAFTALYDCTLAGTSSAVCFESNGGSEANSPGSSTLTLTGTDYTFMPVTITGSAGAASTINSEIKSGPSFTTPTTTNLKTSQTGATTSSKASGSGNAASQSSSTETSSSKAGGPAITGNAVFVMGAVAMAVLA</sequence>
<dbReference type="STRING" id="1095630.A0A2J6TQQ9"/>
<gene>
    <name evidence="3" type="ORF">K444DRAFT_178042</name>
</gene>
<feature type="chain" id="PRO_5014453612" description="GPI anchored protein" evidence="2">
    <location>
        <begin position="20"/>
        <end position="215"/>
    </location>
</feature>
<protein>
    <recommendedName>
        <fullName evidence="5">GPI anchored protein</fullName>
    </recommendedName>
</protein>
<feature type="signal peptide" evidence="2">
    <location>
        <begin position="1"/>
        <end position="19"/>
    </location>
</feature>
<reference evidence="3 4" key="1">
    <citation type="submission" date="2016-04" db="EMBL/GenBank/DDBJ databases">
        <title>A degradative enzymes factory behind the ericoid mycorrhizal symbiosis.</title>
        <authorList>
            <consortium name="DOE Joint Genome Institute"/>
            <person name="Martino E."/>
            <person name="Morin E."/>
            <person name="Grelet G."/>
            <person name="Kuo A."/>
            <person name="Kohler A."/>
            <person name="Daghino S."/>
            <person name="Barry K."/>
            <person name="Choi C."/>
            <person name="Cichocki N."/>
            <person name="Clum A."/>
            <person name="Copeland A."/>
            <person name="Hainaut M."/>
            <person name="Haridas S."/>
            <person name="Labutti K."/>
            <person name="Lindquist E."/>
            <person name="Lipzen A."/>
            <person name="Khouja H.-R."/>
            <person name="Murat C."/>
            <person name="Ohm R."/>
            <person name="Olson A."/>
            <person name="Spatafora J."/>
            <person name="Veneault-Fourrey C."/>
            <person name="Henrissat B."/>
            <person name="Grigoriev I."/>
            <person name="Martin F."/>
            <person name="Perotto S."/>
        </authorList>
    </citation>
    <scope>NUCLEOTIDE SEQUENCE [LARGE SCALE GENOMIC DNA]</scope>
    <source>
        <strain evidence="3 4">E</strain>
    </source>
</reference>
<dbReference type="EMBL" id="KZ613746">
    <property type="protein sequence ID" value="PMD65355.1"/>
    <property type="molecule type" value="Genomic_DNA"/>
</dbReference>
<name>A0A2J6TQQ9_9HELO</name>
<dbReference type="PANTHER" id="PTHR40640">
    <property type="entry name" value="ANCHORED GLYCOPROTEIN, PUTATIVE (AFU_ORTHOLOGUE AFUA_8G04860)-RELATED"/>
    <property type="match status" value="1"/>
</dbReference>
<feature type="compositionally biased region" description="Polar residues" evidence="1">
    <location>
        <begin position="147"/>
        <end position="160"/>
    </location>
</feature>
<keyword evidence="2" id="KW-0732">Signal</keyword>
<proteinExistence type="predicted"/>
<dbReference type="RefSeq" id="XP_024742259.1">
    <property type="nucleotide sequence ID" value="XM_024870796.1"/>
</dbReference>
<feature type="region of interest" description="Disordered" evidence="1">
    <location>
        <begin position="147"/>
        <end position="197"/>
    </location>
</feature>
<keyword evidence="4" id="KW-1185">Reference proteome</keyword>
<dbReference type="OrthoDB" id="4991875at2759"/>
<dbReference type="PANTHER" id="PTHR40640:SF1">
    <property type="entry name" value="ANCHORED GLYCOPROTEIN, PUTATIVE (AFU_ORTHOLOGUE AFUA_8G04860)-RELATED"/>
    <property type="match status" value="1"/>
</dbReference>
<organism evidence="3 4">
    <name type="scientific">Hyaloscypha bicolor E</name>
    <dbReference type="NCBI Taxonomy" id="1095630"/>
    <lineage>
        <taxon>Eukaryota</taxon>
        <taxon>Fungi</taxon>
        <taxon>Dikarya</taxon>
        <taxon>Ascomycota</taxon>
        <taxon>Pezizomycotina</taxon>
        <taxon>Leotiomycetes</taxon>
        <taxon>Helotiales</taxon>
        <taxon>Hyaloscyphaceae</taxon>
        <taxon>Hyaloscypha</taxon>
        <taxon>Hyaloscypha bicolor</taxon>
    </lineage>
</organism>